<dbReference type="EMBL" id="BPQB01000026">
    <property type="protein sequence ID" value="GJE92411.1"/>
    <property type="molecule type" value="Genomic_DNA"/>
</dbReference>
<dbReference type="AlphaFoldDB" id="A0A9P3LED5"/>
<evidence type="ECO:0000313" key="2">
    <source>
        <dbReference type="Proteomes" id="UP000703269"/>
    </source>
</evidence>
<accession>A0A9P3LED5</accession>
<organism evidence="1 2">
    <name type="scientific">Phanerochaete sordida</name>
    <dbReference type="NCBI Taxonomy" id="48140"/>
    <lineage>
        <taxon>Eukaryota</taxon>
        <taxon>Fungi</taxon>
        <taxon>Dikarya</taxon>
        <taxon>Basidiomycota</taxon>
        <taxon>Agaricomycotina</taxon>
        <taxon>Agaricomycetes</taxon>
        <taxon>Polyporales</taxon>
        <taxon>Phanerochaetaceae</taxon>
        <taxon>Phanerochaete</taxon>
    </lineage>
</organism>
<keyword evidence="2" id="KW-1185">Reference proteome</keyword>
<protein>
    <submittedName>
        <fullName evidence="1">Uncharacterized protein</fullName>
    </submittedName>
</protein>
<reference evidence="1 2" key="1">
    <citation type="submission" date="2021-08" db="EMBL/GenBank/DDBJ databases">
        <title>Draft Genome Sequence of Phanerochaete sordida strain YK-624.</title>
        <authorList>
            <person name="Mori T."/>
            <person name="Dohra H."/>
            <person name="Suzuki T."/>
            <person name="Kawagishi H."/>
            <person name="Hirai H."/>
        </authorList>
    </citation>
    <scope>NUCLEOTIDE SEQUENCE [LARGE SCALE GENOMIC DNA]</scope>
    <source>
        <strain evidence="1 2">YK-624</strain>
    </source>
</reference>
<sequence length="123" mass="13009">MAGLVDLWIPLLASRNGLDAGAQSRTAGASPEREGAYGCPLWATDRDPDFSQTPAVTGTAASAAFPNYSSSLLLPPDPHPTPLYSPAHPAYILLDSRSISCSPTHCSAVPRMVKMLHISLYSD</sequence>
<dbReference type="Proteomes" id="UP000703269">
    <property type="component" value="Unassembled WGS sequence"/>
</dbReference>
<evidence type="ECO:0000313" key="1">
    <source>
        <dbReference type="EMBL" id="GJE92411.1"/>
    </source>
</evidence>
<gene>
    <name evidence="1" type="ORF">PsYK624_085650</name>
</gene>
<proteinExistence type="predicted"/>
<comment type="caution">
    <text evidence="1">The sequence shown here is derived from an EMBL/GenBank/DDBJ whole genome shotgun (WGS) entry which is preliminary data.</text>
</comment>
<name>A0A9P3LED5_9APHY</name>